<evidence type="ECO:0000313" key="2">
    <source>
        <dbReference type="Proteomes" id="UP000646749"/>
    </source>
</evidence>
<keyword evidence="2" id="KW-1185">Reference proteome</keyword>
<evidence type="ECO:0000313" key="1">
    <source>
        <dbReference type="EMBL" id="GIG91871.1"/>
    </source>
</evidence>
<accession>A0ABQ4EAW5</accession>
<sequence>MDPVHLRLAEIGLRVAARYGFALAGGFAVQAHGILDRPSEDIDLFTAWERRDDFAAAVDAVIDGYRDGGYSVEVTQRFDTFARLAVTDPTRPAQPYKVELAANWRALPPVMMDVGPVLHADDVVAGKMSALYTRASIFAGCASASRSGVRNSTPACSAASAGCHPDSGKTANFGTGQPWFKQRRRSTTFLPGRPLPDVDRRFCPYQGLDTRACAPTGRVSFSPWRARIDGLVSRLRSR</sequence>
<comment type="caution">
    <text evidence="1">The sequence shown here is derived from an EMBL/GenBank/DDBJ whole genome shotgun (WGS) entry which is preliminary data.</text>
</comment>
<gene>
    <name evidence="1" type="ORF">Pen02_68070</name>
</gene>
<dbReference type="InterPro" id="IPR014942">
    <property type="entry name" value="AbiEii"/>
</dbReference>
<proteinExistence type="predicted"/>
<reference evidence="1 2" key="1">
    <citation type="submission" date="2021-01" db="EMBL/GenBank/DDBJ databases">
        <title>Whole genome shotgun sequence of Plantactinospora endophytica NBRC 110450.</title>
        <authorList>
            <person name="Komaki H."/>
            <person name="Tamura T."/>
        </authorList>
    </citation>
    <scope>NUCLEOTIDE SEQUENCE [LARGE SCALE GENOMIC DNA]</scope>
    <source>
        <strain evidence="1 2">NBRC 110450</strain>
    </source>
</reference>
<dbReference type="Pfam" id="PF08843">
    <property type="entry name" value="AbiEii"/>
    <property type="match status" value="1"/>
</dbReference>
<protein>
    <recommendedName>
        <fullName evidence="3">Nucleotidyl transferase AbiEii/AbiGii toxin family protein</fullName>
    </recommendedName>
</protein>
<evidence type="ECO:0008006" key="3">
    <source>
        <dbReference type="Google" id="ProtNLM"/>
    </source>
</evidence>
<dbReference type="EMBL" id="BONW01000041">
    <property type="protein sequence ID" value="GIG91871.1"/>
    <property type="molecule type" value="Genomic_DNA"/>
</dbReference>
<name>A0ABQ4EAW5_9ACTN</name>
<dbReference type="Proteomes" id="UP000646749">
    <property type="component" value="Unassembled WGS sequence"/>
</dbReference>
<organism evidence="1 2">
    <name type="scientific">Plantactinospora endophytica</name>
    <dbReference type="NCBI Taxonomy" id="673535"/>
    <lineage>
        <taxon>Bacteria</taxon>
        <taxon>Bacillati</taxon>
        <taxon>Actinomycetota</taxon>
        <taxon>Actinomycetes</taxon>
        <taxon>Micromonosporales</taxon>
        <taxon>Micromonosporaceae</taxon>
        <taxon>Plantactinospora</taxon>
    </lineage>
</organism>